<evidence type="ECO:0000313" key="3">
    <source>
        <dbReference type="Proteomes" id="UP000641514"/>
    </source>
</evidence>
<feature type="transmembrane region" description="Helical" evidence="1">
    <location>
        <begin position="197"/>
        <end position="216"/>
    </location>
</feature>
<sequence length="227" mass="23547">MYGCVIERIGGGTGVGMNDSGSHLYGLPHRVARGVVGLAVTLGGVYFLAVLAGPMLSSSLHVPPGPGVCAHDAAVQAIEFDYPNSLLPGASAVVRGGAEVCVIDPGAAQVAASYLQWWSGALWLYGAFIGAAIVLSAVQRHGASSPRSLKTTRALGWYLLIGSIAVHTISALAHWKILDGVTTTWSNPWVALLQVHHVPWTGLVMGLALLLVANVAQGDRSPIRSSV</sequence>
<proteinExistence type="predicted"/>
<protein>
    <submittedName>
        <fullName evidence="2">Uncharacterized protein</fullName>
    </submittedName>
</protein>
<evidence type="ECO:0000256" key="1">
    <source>
        <dbReference type="SAM" id="Phobius"/>
    </source>
</evidence>
<keyword evidence="1" id="KW-0472">Membrane</keyword>
<feature type="transmembrane region" description="Helical" evidence="1">
    <location>
        <begin position="155"/>
        <end position="177"/>
    </location>
</feature>
<gene>
    <name evidence="2" type="ORF">GCM10011410_04980</name>
</gene>
<comment type="caution">
    <text evidence="2">The sequence shown here is derived from an EMBL/GenBank/DDBJ whole genome shotgun (WGS) entry which is preliminary data.</text>
</comment>
<reference evidence="2" key="1">
    <citation type="journal article" date="2014" name="Int. J. Syst. Evol. Microbiol.">
        <title>Complete genome sequence of Corynebacterium casei LMG S-19264T (=DSM 44701T), isolated from a smear-ripened cheese.</title>
        <authorList>
            <consortium name="US DOE Joint Genome Institute (JGI-PGF)"/>
            <person name="Walter F."/>
            <person name="Albersmeier A."/>
            <person name="Kalinowski J."/>
            <person name="Ruckert C."/>
        </authorList>
    </citation>
    <scope>NUCLEOTIDE SEQUENCE</scope>
    <source>
        <strain evidence="2">CGMCC 1.15478</strain>
    </source>
</reference>
<dbReference type="AlphaFoldDB" id="A0A916X8Y6"/>
<name>A0A916X8Y6_9ACTN</name>
<keyword evidence="1" id="KW-0812">Transmembrane</keyword>
<dbReference type="Proteomes" id="UP000641514">
    <property type="component" value="Unassembled WGS sequence"/>
</dbReference>
<accession>A0A916X8Y6</accession>
<feature type="transmembrane region" description="Helical" evidence="1">
    <location>
        <begin position="122"/>
        <end position="143"/>
    </location>
</feature>
<reference evidence="2" key="2">
    <citation type="submission" date="2020-09" db="EMBL/GenBank/DDBJ databases">
        <authorList>
            <person name="Sun Q."/>
            <person name="Zhou Y."/>
        </authorList>
    </citation>
    <scope>NUCLEOTIDE SEQUENCE</scope>
    <source>
        <strain evidence="2">CGMCC 1.15478</strain>
    </source>
</reference>
<dbReference type="EMBL" id="BMJH01000001">
    <property type="protein sequence ID" value="GGC55594.1"/>
    <property type="molecule type" value="Genomic_DNA"/>
</dbReference>
<feature type="transmembrane region" description="Helical" evidence="1">
    <location>
        <begin position="35"/>
        <end position="56"/>
    </location>
</feature>
<organism evidence="2 3">
    <name type="scientific">Hoyosella rhizosphaerae</name>
    <dbReference type="NCBI Taxonomy" id="1755582"/>
    <lineage>
        <taxon>Bacteria</taxon>
        <taxon>Bacillati</taxon>
        <taxon>Actinomycetota</taxon>
        <taxon>Actinomycetes</taxon>
        <taxon>Mycobacteriales</taxon>
        <taxon>Hoyosellaceae</taxon>
        <taxon>Hoyosella</taxon>
    </lineage>
</organism>
<keyword evidence="1" id="KW-1133">Transmembrane helix</keyword>
<keyword evidence="3" id="KW-1185">Reference proteome</keyword>
<evidence type="ECO:0000313" key="2">
    <source>
        <dbReference type="EMBL" id="GGC55594.1"/>
    </source>
</evidence>